<evidence type="ECO:0008006" key="3">
    <source>
        <dbReference type="Google" id="ProtNLM"/>
    </source>
</evidence>
<dbReference type="EMBL" id="AP023355">
    <property type="protein sequence ID" value="BCJ35358.1"/>
    <property type="molecule type" value="Genomic_DNA"/>
</dbReference>
<reference evidence="1 2" key="1">
    <citation type="submission" date="2020-08" db="EMBL/GenBank/DDBJ databases">
        <title>Whole genome shotgun sequence of Actinocatenispora thailandica NBRC 105041.</title>
        <authorList>
            <person name="Komaki H."/>
            <person name="Tamura T."/>
        </authorList>
    </citation>
    <scope>NUCLEOTIDE SEQUENCE [LARGE SCALE GENOMIC DNA]</scope>
    <source>
        <strain evidence="1 2">NBRC 105041</strain>
    </source>
</reference>
<accession>A0A7R7HWX6</accession>
<dbReference type="Proteomes" id="UP000611640">
    <property type="component" value="Chromosome"/>
</dbReference>
<organism evidence="1 2">
    <name type="scientific">Actinocatenispora thailandica</name>
    <dbReference type="NCBI Taxonomy" id="227318"/>
    <lineage>
        <taxon>Bacteria</taxon>
        <taxon>Bacillati</taxon>
        <taxon>Actinomycetota</taxon>
        <taxon>Actinomycetes</taxon>
        <taxon>Micromonosporales</taxon>
        <taxon>Micromonosporaceae</taxon>
        <taxon>Actinocatenispora</taxon>
    </lineage>
</organism>
<dbReference type="Gene3D" id="1.20.120.450">
    <property type="entry name" value="dinb family like domain"/>
    <property type="match status" value="1"/>
</dbReference>
<gene>
    <name evidence="1" type="ORF">Athai_28610</name>
</gene>
<dbReference type="InterPro" id="IPR034660">
    <property type="entry name" value="DinB/YfiT-like"/>
</dbReference>
<evidence type="ECO:0000313" key="1">
    <source>
        <dbReference type="EMBL" id="BCJ35358.1"/>
    </source>
</evidence>
<dbReference type="Pfam" id="PF04978">
    <property type="entry name" value="MST"/>
    <property type="match status" value="1"/>
</dbReference>
<protein>
    <recommendedName>
        <fullName evidence="3">Mini-circle protein</fullName>
    </recommendedName>
</protein>
<dbReference type="SUPFAM" id="SSF109854">
    <property type="entry name" value="DinB/YfiT-like putative metalloenzymes"/>
    <property type="match status" value="1"/>
</dbReference>
<evidence type="ECO:0000313" key="2">
    <source>
        <dbReference type="Proteomes" id="UP000611640"/>
    </source>
</evidence>
<dbReference type="KEGG" id="atl:Athai_28610"/>
<sequence>MRPRTVTGQALAMSDMWAEGAEDPRDYGNPVGEKATLRGYLSNYRLTLGMKCDGLDAEQLARRSVQPSTMSLLGLIRHMASVEHHWFQRVLQGHPEQPRLYRTADDRDADFNGAIGEQAVVDEAFASWRQQIARADAWLDELAEADLGREVPLGDDDTVSIRDVLVHMVEEYARHAGHADLIRERIDGRTGQ</sequence>
<dbReference type="AlphaFoldDB" id="A0A7R7HWX6"/>
<proteinExistence type="predicted"/>
<keyword evidence="2" id="KW-1185">Reference proteome</keyword>
<name>A0A7R7HWX6_9ACTN</name>
<dbReference type="InterPro" id="IPR007061">
    <property type="entry name" value="MST-like"/>
</dbReference>